<reference evidence="1" key="1">
    <citation type="submission" date="2022-08" db="EMBL/GenBank/DDBJ databases">
        <title>Genome Sequence of Pycnoporus sanguineus.</title>
        <authorList>
            <person name="Buettner E."/>
        </authorList>
    </citation>
    <scope>NUCLEOTIDE SEQUENCE</scope>
    <source>
        <strain evidence="1">CG-C14</strain>
    </source>
</reference>
<proteinExistence type="predicted"/>
<evidence type="ECO:0000313" key="2">
    <source>
        <dbReference type="Proteomes" id="UP001144978"/>
    </source>
</evidence>
<dbReference type="Proteomes" id="UP001144978">
    <property type="component" value="Unassembled WGS sequence"/>
</dbReference>
<organism evidence="1 2">
    <name type="scientific">Trametes sanguinea</name>
    <dbReference type="NCBI Taxonomy" id="158606"/>
    <lineage>
        <taxon>Eukaryota</taxon>
        <taxon>Fungi</taxon>
        <taxon>Dikarya</taxon>
        <taxon>Basidiomycota</taxon>
        <taxon>Agaricomycotina</taxon>
        <taxon>Agaricomycetes</taxon>
        <taxon>Polyporales</taxon>
        <taxon>Polyporaceae</taxon>
        <taxon>Trametes</taxon>
    </lineage>
</organism>
<keyword evidence="2" id="KW-1185">Reference proteome</keyword>
<gene>
    <name evidence="1" type="ORF">NUW54_g6724</name>
</gene>
<sequence>MFPDERITALYLLRAAPATRAPFISERERGELDGYDVAFEVQTRCDGPPRHRRADGQSPRRNMTTPTDKSGVHARCVKGSVALANLVCRPTNPSPPPTASPIRHVRQALTLSALAILAAASSTAASTATSSAAAASGTAAAVSVIAKGFENDGQDQPTAGQVPSLTSSNQLHQLLRDRAEPAITNGKQIKTGSCNPAPMGMPALFPNGTFGPSEWS</sequence>
<name>A0ACC1PT43_9APHY</name>
<evidence type="ECO:0000313" key="1">
    <source>
        <dbReference type="EMBL" id="KAJ3000819.1"/>
    </source>
</evidence>
<dbReference type="EMBL" id="JANSHE010001830">
    <property type="protein sequence ID" value="KAJ3000819.1"/>
    <property type="molecule type" value="Genomic_DNA"/>
</dbReference>
<accession>A0ACC1PT43</accession>
<protein>
    <submittedName>
        <fullName evidence="1">Uncharacterized protein</fullName>
    </submittedName>
</protein>
<comment type="caution">
    <text evidence="1">The sequence shown here is derived from an EMBL/GenBank/DDBJ whole genome shotgun (WGS) entry which is preliminary data.</text>
</comment>